<sequence>MVIDIVGAGSLGLLYGGKLQAEGYSVRFWTRTPEQAEELRVRGLTITEQGKKTKLLPQHIQAYPITELSAHWHDQPGDWLLLMVKQTSIDDVIHIMESVKEYSLNIVCFQNGMGHIEKIQAALPLSSIHRAVTTEGAKRVQYGVIRAGEGQTWFGRDVHTKEIEKDTSGSLEEVRLEALLQQAGFNCTASNQIDKLIYRKLLINAVINPLTAIWRIPNGELLQNDYRLKVMRHLYDEASAIYKASDIILGTDMWEEILSVCRSTASNTSSMLADVMQGRRTEVESISGQMVQLAHRCGLTAPQHELMLHLIEGIRPEGVS</sequence>
<evidence type="ECO:0000256" key="9">
    <source>
        <dbReference type="ARBA" id="ARBA00032024"/>
    </source>
</evidence>
<evidence type="ECO:0000256" key="11">
    <source>
        <dbReference type="RuleBase" id="RU362068"/>
    </source>
</evidence>
<evidence type="ECO:0000256" key="7">
    <source>
        <dbReference type="ARBA" id="ARBA00022857"/>
    </source>
</evidence>
<comment type="similarity">
    <text evidence="3 11">Belongs to the ketopantoate reductase family.</text>
</comment>
<dbReference type="InterPro" id="IPR013752">
    <property type="entry name" value="KPA_reductase"/>
</dbReference>
<dbReference type="GO" id="GO:0050661">
    <property type="term" value="F:NADP binding"/>
    <property type="evidence" value="ECO:0007669"/>
    <property type="project" value="TreeGrafter"/>
</dbReference>
<comment type="caution">
    <text evidence="14">The sequence shown here is derived from an EMBL/GenBank/DDBJ whole genome shotgun (WGS) entry which is preliminary data.</text>
</comment>
<evidence type="ECO:0000259" key="13">
    <source>
        <dbReference type="Pfam" id="PF08546"/>
    </source>
</evidence>
<dbReference type="InterPro" id="IPR008927">
    <property type="entry name" value="6-PGluconate_DH-like_C_sf"/>
</dbReference>
<feature type="domain" description="Ketopantoate reductase C-terminal" evidence="13">
    <location>
        <begin position="193"/>
        <end position="313"/>
    </location>
</feature>
<dbReference type="GO" id="GO:0005737">
    <property type="term" value="C:cytoplasm"/>
    <property type="evidence" value="ECO:0007669"/>
    <property type="project" value="TreeGrafter"/>
</dbReference>
<dbReference type="Gene3D" id="3.40.50.720">
    <property type="entry name" value="NAD(P)-binding Rossmann-like Domain"/>
    <property type="match status" value="1"/>
</dbReference>
<dbReference type="InterPro" id="IPR036291">
    <property type="entry name" value="NAD(P)-bd_dom_sf"/>
</dbReference>
<evidence type="ECO:0000259" key="12">
    <source>
        <dbReference type="Pfam" id="PF02558"/>
    </source>
</evidence>
<accession>A0A2W0C6B3</accession>
<dbReference type="InterPro" id="IPR013328">
    <property type="entry name" value="6PGD_dom2"/>
</dbReference>
<comment type="function">
    <text evidence="1 11">Catalyzes the NADPH-dependent reduction of ketopantoate into pantoic acid.</text>
</comment>
<comment type="catalytic activity">
    <reaction evidence="10 11">
        <text>(R)-pantoate + NADP(+) = 2-dehydropantoate + NADPH + H(+)</text>
        <dbReference type="Rhea" id="RHEA:16233"/>
        <dbReference type="ChEBI" id="CHEBI:11561"/>
        <dbReference type="ChEBI" id="CHEBI:15378"/>
        <dbReference type="ChEBI" id="CHEBI:15980"/>
        <dbReference type="ChEBI" id="CHEBI:57783"/>
        <dbReference type="ChEBI" id="CHEBI:58349"/>
        <dbReference type="EC" id="1.1.1.169"/>
    </reaction>
</comment>
<dbReference type="GO" id="GO:0015940">
    <property type="term" value="P:pantothenate biosynthetic process"/>
    <property type="evidence" value="ECO:0007669"/>
    <property type="project" value="UniProtKB-UniPathway"/>
</dbReference>
<keyword evidence="8 11" id="KW-0560">Oxidoreductase</keyword>
<keyword evidence="6 11" id="KW-0566">Pantothenate biosynthesis</keyword>
<reference evidence="14 15" key="1">
    <citation type="submission" date="2018-01" db="EMBL/GenBank/DDBJ databases">
        <title>Genome sequence of the PGP bacterium Paenibacillus illinoisensis E3.</title>
        <authorList>
            <person name="Rolli E."/>
            <person name="Marasco R."/>
            <person name="Bessem C."/>
            <person name="Michoud G."/>
            <person name="Gaiarsa S."/>
            <person name="Borin S."/>
            <person name="Daffonchio D."/>
        </authorList>
    </citation>
    <scope>NUCLEOTIDE SEQUENCE [LARGE SCALE GENOMIC DNA]</scope>
    <source>
        <strain evidence="14 15">E3</strain>
    </source>
</reference>
<evidence type="ECO:0000256" key="6">
    <source>
        <dbReference type="ARBA" id="ARBA00022655"/>
    </source>
</evidence>
<name>A0A2W0C6B3_9BACL</name>
<proteinExistence type="inferred from homology"/>
<dbReference type="InterPro" id="IPR050838">
    <property type="entry name" value="Ketopantoate_reductase"/>
</dbReference>
<dbReference type="EC" id="1.1.1.169" evidence="4 11"/>
<dbReference type="RefSeq" id="WP_110821252.1">
    <property type="nucleotide sequence ID" value="NZ_PRLG01000021.1"/>
</dbReference>
<evidence type="ECO:0000313" key="14">
    <source>
        <dbReference type="EMBL" id="PYY27444.1"/>
    </source>
</evidence>
<dbReference type="PANTHER" id="PTHR43765">
    <property type="entry name" value="2-DEHYDROPANTOATE 2-REDUCTASE-RELATED"/>
    <property type="match status" value="1"/>
</dbReference>
<dbReference type="GO" id="GO:0008677">
    <property type="term" value="F:2-dehydropantoate 2-reductase activity"/>
    <property type="evidence" value="ECO:0007669"/>
    <property type="project" value="UniProtKB-EC"/>
</dbReference>
<evidence type="ECO:0000256" key="10">
    <source>
        <dbReference type="ARBA" id="ARBA00048793"/>
    </source>
</evidence>
<dbReference type="Proteomes" id="UP000247459">
    <property type="component" value="Unassembled WGS sequence"/>
</dbReference>
<dbReference type="PANTHER" id="PTHR43765:SF2">
    <property type="entry name" value="2-DEHYDROPANTOATE 2-REDUCTASE"/>
    <property type="match status" value="1"/>
</dbReference>
<comment type="pathway">
    <text evidence="2 11">Cofactor biosynthesis; (R)-pantothenate biosynthesis; (R)-pantoate from 3-methyl-2-oxobutanoate: step 2/2.</text>
</comment>
<dbReference type="UniPathway" id="UPA00028">
    <property type="reaction ID" value="UER00004"/>
</dbReference>
<evidence type="ECO:0000256" key="5">
    <source>
        <dbReference type="ARBA" id="ARBA00019465"/>
    </source>
</evidence>
<dbReference type="EMBL" id="PRLG01000021">
    <property type="protein sequence ID" value="PYY27444.1"/>
    <property type="molecule type" value="Genomic_DNA"/>
</dbReference>
<evidence type="ECO:0000313" key="15">
    <source>
        <dbReference type="Proteomes" id="UP000247459"/>
    </source>
</evidence>
<dbReference type="Pfam" id="PF02558">
    <property type="entry name" value="ApbA"/>
    <property type="match status" value="1"/>
</dbReference>
<dbReference type="SUPFAM" id="SSF51735">
    <property type="entry name" value="NAD(P)-binding Rossmann-fold domains"/>
    <property type="match status" value="1"/>
</dbReference>
<evidence type="ECO:0000256" key="2">
    <source>
        <dbReference type="ARBA" id="ARBA00004994"/>
    </source>
</evidence>
<evidence type="ECO:0000256" key="3">
    <source>
        <dbReference type="ARBA" id="ARBA00007870"/>
    </source>
</evidence>
<gene>
    <name evidence="14" type="ORF">PIL02S_04022</name>
</gene>
<protein>
    <recommendedName>
        <fullName evidence="5 11">2-dehydropantoate 2-reductase</fullName>
        <ecNumber evidence="4 11">1.1.1.169</ecNumber>
    </recommendedName>
    <alternativeName>
        <fullName evidence="9 11">Ketopantoate reductase</fullName>
    </alternativeName>
</protein>
<evidence type="ECO:0000256" key="8">
    <source>
        <dbReference type="ARBA" id="ARBA00023002"/>
    </source>
</evidence>
<dbReference type="InterPro" id="IPR013332">
    <property type="entry name" value="KPR_N"/>
</dbReference>
<keyword evidence="7 11" id="KW-0521">NADP</keyword>
<dbReference type="Pfam" id="PF08546">
    <property type="entry name" value="ApbA_C"/>
    <property type="match status" value="1"/>
</dbReference>
<dbReference type="InterPro" id="IPR003710">
    <property type="entry name" value="ApbA"/>
</dbReference>
<evidence type="ECO:0000256" key="1">
    <source>
        <dbReference type="ARBA" id="ARBA00002919"/>
    </source>
</evidence>
<dbReference type="Gene3D" id="1.10.1040.10">
    <property type="entry name" value="N-(1-d-carboxylethyl)-l-norvaline Dehydrogenase, domain 2"/>
    <property type="match status" value="1"/>
</dbReference>
<dbReference type="NCBIfam" id="TIGR00745">
    <property type="entry name" value="apbA_panE"/>
    <property type="match status" value="1"/>
</dbReference>
<dbReference type="OrthoDB" id="9800163at2"/>
<organism evidence="14 15">
    <name type="scientific">Paenibacillus illinoisensis</name>
    <dbReference type="NCBI Taxonomy" id="59845"/>
    <lineage>
        <taxon>Bacteria</taxon>
        <taxon>Bacillati</taxon>
        <taxon>Bacillota</taxon>
        <taxon>Bacilli</taxon>
        <taxon>Bacillales</taxon>
        <taxon>Paenibacillaceae</taxon>
        <taxon>Paenibacillus</taxon>
    </lineage>
</organism>
<feature type="domain" description="Ketopantoate reductase N-terminal" evidence="12">
    <location>
        <begin position="4"/>
        <end position="156"/>
    </location>
</feature>
<evidence type="ECO:0000256" key="4">
    <source>
        <dbReference type="ARBA" id="ARBA00013014"/>
    </source>
</evidence>
<dbReference type="SUPFAM" id="SSF48179">
    <property type="entry name" value="6-phosphogluconate dehydrogenase C-terminal domain-like"/>
    <property type="match status" value="1"/>
</dbReference>
<dbReference type="AlphaFoldDB" id="A0A2W0C6B3"/>